<keyword evidence="1" id="KW-0472">Membrane</keyword>
<sequence length="512" mass="56625">MSETDATNNEYELPTTQKRGEKVGSSFTLAVCLLLVLGMCAFWLVSNYNTQNLLRQQADQLGFTVAEQTALQMTEFVLANDRISMNVVLGELIRGTSITELAVINIDDQVIAIATQSLAEPSAFIPLPMTLSRERAEYEVPISLQGSTAGSVRLVLDLSGIEVAVINNLLMVVGIALVLIAIAVVLTTTYFSYLVSFPISLLAQSLADIRNGEIEPCIEPTGDDEVARAIRQYNQTAEFLAQNTFLNRFSQALPEFEPERYTEPGRQEVAVLCLKMSNFTYLGSTLDEDLFINLRNKYYFFAGKVSEMYNGVVNSCTEDEVIIHFGESQLEEEQAFYAICAGQLFLRLIEEINQPSLPALAEILDDEDSLHWKPAAQLERERKLAQEQHERMAAAIGQLGAKFTLASHSGSMLRGIYSPITHATNSLSGTTLDQARALCNEAPDNSLLISEPCYEAAGDGSRLDAHAYLDIDSSPFDFEAYLSLEPLSDYRLLLDRQAHQLIALWSQEPLAS</sequence>
<feature type="transmembrane region" description="Helical" evidence="1">
    <location>
        <begin position="23"/>
        <end position="45"/>
    </location>
</feature>
<dbReference type="SUPFAM" id="SSF55073">
    <property type="entry name" value="Nucleotide cyclase"/>
    <property type="match status" value="1"/>
</dbReference>
<evidence type="ECO:0000313" key="2">
    <source>
        <dbReference type="EMBL" id="KRO69882.1"/>
    </source>
</evidence>
<feature type="transmembrane region" description="Helical" evidence="1">
    <location>
        <begin position="169"/>
        <end position="193"/>
    </location>
</feature>
<proteinExistence type="predicted"/>
<accession>A0A0R2SBY9</accession>
<dbReference type="EMBL" id="LIBB01000444">
    <property type="protein sequence ID" value="KRO69882.1"/>
    <property type="molecule type" value="Genomic_DNA"/>
</dbReference>
<evidence type="ECO:0000313" key="3">
    <source>
        <dbReference type="Proteomes" id="UP000051934"/>
    </source>
</evidence>
<name>A0A0R2SBY9_9GAMM</name>
<dbReference type="Gene3D" id="6.10.340.10">
    <property type="match status" value="1"/>
</dbReference>
<organism evidence="2 3">
    <name type="scientific">OM182 bacterium BACL3 MAG-120507-bin80</name>
    <dbReference type="NCBI Taxonomy" id="1655577"/>
    <lineage>
        <taxon>Bacteria</taxon>
        <taxon>Pseudomonadati</taxon>
        <taxon>Pseudomonadota</taxon>
        <taxon>Gammaproteobacteria</taxon>
        <taxon>OMG group</taxon>
        <taxon>OM182 clade</taxon>
    </lineage>
</organism>
<protein>
    <recommendedName>
        <fullName evidence="4">Guanylate cyclase domain-containing protein</fullName>
    </recommendedName>
</protein>
<dbReference type="AlphaFoldDB" id="A0A0R2SBY9"/>
<keyword evidence="1" id="KW-1133">Transmembrane helix</keyword>
<comment type="caution">
    <text evidence="2">The sequence shown here is derived from an EMBL/GenBank/DDBJ whole genome shotgun (WGS) entry which is preliminary data.</text>
</comment>
<gene>
    <name evidence="2" type="ORF">ABR69_08635</name>
</gene>
<dbReference type="Gene3D" id="3.30.70.1230">
    <property type="entry name" value="Nucleotide cyclase"/>
    <property type="match status" value="1"/>
</dbReference>
<dbReference type="InterPro" id="IPR029787">
    <property type="entry name" value="Nucleotide_cyclase"/>
</dbReference>
<evidence type="ECO:0000256" key="1">
    <source>
        <dbReference type="SAM" id="Phobius"/>
    </source>
</evidence>
<keyword evidence="1" id="KW-0812">Transmembrane</keyword>
<evidence type="ECO:0008006" key="4">
    <source>
        <dbReference type="Google" id="ProtNLM"/>
    </source>
</evidence>
<reference evidence="2 3" key="1">
    <citation type="submission" date="2015-10" db="EMBL/GenBank/DDBJ databases">
        <title>Metagenome-Assembled Genomes uncover a global brackish microbiome.</title>
        <authorList>
            <person name="Hugerth L.W."/>
            <person name="Larsson J."/>
            <person name="Alneberg J."/>
            <person name="Lindh M.V."/>
            <person name="Legrand C."/>
            <person name="Pinhassi J."/>
            <person name="Andersson A.F."/>
        </authorList>
    </citation>
    <scope>NUCLEOTIDE SEQUENCE [LARGE SCALE GENOMIC DNA]</scope>
    <source>
        <strain evidence="2">BACL4 MAG-120507-bin80</strain>
    </source>
</reference>
<dbReference type="Proteomes" id="UP000051934">
    <property type="component" value="Unassembled WGS sequence"/>
</dbReference>